<dbReference type="RefSeq" id="WP_139239684.1">
    <property type="nucleotide sequence ID" value="NZ_CP083448.1"/>
</dbReference>
<sequence>MWSLPPLSTATAGFFAASQRPMTSKWGRFDAHQGLKAKNISILLAGRDKWRENVQLQQQYGGAVLPAVPGSSG</sequence>
<gene>
    <name evidence="1" type="ORF">JJB79_11360</name>
</gene>
<comment type="caution">
    <text evidence="1">The sequence shown here is derived from an EMBL/GenBank/DDBJ whole genome shotgun (WGS) entry which is preliminary data.</text>
</comment>
<name>A0ABS1Z6H6_9GAMM</name>
<dbReference type="EMBL" id="JAFCXS010000007">
    <property type="protein sequence ID" value="MBM0748013.1"/>
    <property type="molecule type" value="Genomic_DNA"/>
</dbReference>
<evidence type="ECO:0000313" key="2">
    <source>
        <dbReference type="Proteomes" id="UP000809137"/>
    </source>
</evidence>
<proteinExistence type="predicted"/>
<dbReference type="GeneID" id="84690224"/>
<evidence type="ECO:0000313" key="1">
    <source>
        <dbReference type="EMBL" id="MBM0748013.1"/>
    </source>
</evidence>
<organism evidence="1 2">
    <name type="scientific">Pantoea eucrina</name>
    <dbReference type="NCBI Taxonomy" id="472693"/>
    <lineage>
        <taxon>Bacteria</taxon>
        <taxon>Pseudomonadati</taxon>
        <taxon>Pseudomonadota</taxon>
        <taxon>Gammaproteobacteria</taxon>
        <taxon>Enterobacterales</taxon>
        <taxon>Erwiniaceae</taxon>
        <taxon>Pantoea</taxon>
    </lineage>
</organism>
<accession>A0ABS1Z6H6</accession>
<protein>
    <submittedName>
        <fullName evidence="1">Uncharacterized protein</fullName>
    </submittedName>
</protein>
<reference evidence="1 2" key="1">
    <citation type="submission" date="2021-01" db="EMBL/GenBank/DDBJ databases">
        <title>Complete genome sequence of Pantoea eucrina OB49, a heavy metal tolerant bacterium with PGPR potential isolated from wheat in Algeria.</title>
        <authorList>
            <person name="Lekired A."/>
            <person name="Ouzari I.H."/>
        </authorList>
    </citation>
    <scope>NUCLEOTIDE SEQUENCE [LARGE SCALE GENOMIC DNA]</scope>
    <source>
        <strain evidence="1 2">OB49</strain>
    </source>
</reference>
<keyword evidence="2" id="KW-1185">Reference proteome</keyword>
<dbReference type="Proteomes" id="UP000809137">
    <property type="component" value="Unassembled WGS sequence"/>
</dbReference>